<dbReference type="SUPFAM" id="SSF52540">
    <property type="entry name" value="P-loop containing nucleoside triphosphate hydrolases"/>
    <property type="match status" value="1"/>
</dbReference>
<feature type="domain" description="HTH cro/C1-type" evidence="2">
    <location>
        <begin position="8"/>
        <end position="63"/>
    </location>
</feature>
<dbReference type="GO" id="GO:0043531">
    <property type="term" value="F:ADP binding"/>
    <property type="evidence" value="ECO:0007669"/>
    <property type="project" value="InterPro"/>
</dbReference>
<reference evidence="3 4" key="1">
    <citation type="submission" date="2020-08" db="EMBL/GenBank/DDBJ databases">
        <title>Sequencing the genomes of 1000 actinobacteria strains.</title>
        <authorList>
            <person name="Klenk H.-P."/>
        </authorList>
    </citation>
    <scope>NUCLEOTIDE SEQUENCE [LARGE SCALE GENOMIC DNA]</scope>
    <source>
        <strain evidence="3 4">DSM 45362</strain>
    </source>
</reference>
<dbReference type="CDD" id="cd00093">
    <property type="entry name" value="HTH_XRE"/>
    <property type="match status" value="1"/>
</dbReference>
<gene>
    <name evidence="3" type="ORF">F4553_007999</name>
</gene>
<dbReference type="InterPro" id="IPR027417">
    <property type="entry name" value="P-loop_NTPase"/>
</dbReference>
<proteinExistence type="predicted"/>
<evidence type="ECO:0000313" key="4">
    <source>
        <dbReference type="Proteomes" id="UP000587527"/>
    </source>
</evidence>
<keyword evidence="4" id="KW-1185">Reference proteome</keyword>
<dbReference type="InterPro" id="IPR011990">
    <property type="entry name" value="TPR-like_helical_dom_sf"/>
</dbReference>
<feature type="compositionally biased region" description="Acidic residues" evidence="1">
    <location>
        <begin position="74"/>
        <end position="85"/>
    </location>
</feature>
<sequence length="744" mass="80570">MGRFGDSVRAHRRRLGLTQEDLAGRASVGLRTIRDIETDRITRPRLGTVRLLADAFGLQGADRDRFHESAQPESTEEDAASDPDPDPMPPRPTPAQLPADVAGFTGREDVLFQLSSPGAAGLTVITGMAGVGKTAVAVHWAHRVSDEFPDGRLYVNLRGFDRDDEVVDPADAVRGFLDALGVEPRHIPPGQDAQAALYRSLSAHRRLLVVLDNARDADQVRPLLAAGPGVRTVITSRNRLTALVAELGAQPIALGLPDQAEAVELLSRRISGQSHDARAAAVIVAACGRLPLALALVAARVRQTGFAPAAVAAELHRPGLAALDEMRVVFSWSYRALSPPAARLFRLLGLVTGADIATAAVAALAGAAPVDVRRTLRELTDASLLAEHAPARYQLHDLLRVYAGELAREAETEGDRRAALTRLLDHYTHRAYQAELVLNPTRAPIPAGFAGGTRSDEVKESLDMKAALQWLGTERAVLLSALRQARDEGLDRHAWQLGWALDTFLYEHRRWQDEGAAWAVALTAATTLADRPAAAHAHRFLGAVAGRLERFGEAHDHMEKSAELCRAAGDRAGEAETHFVLSYVCWLQADTDSALDHAERSLALWAELDHPAWEGKASNVVGWYYAALGADQTALGFYERALRLLQLAEDGPNEVVARVNLGLAHHTLGRYETAFDHYRHGQRLARALGDRVMDAQLSTHLGDTYQTIGADEAARESWQHAYGILIDLGHPQAADVGRRLGVVG</sequence>
<evidence type="ECO:0000256" key="1">
    <source>
        <dbReference type="SAM" id="MobiDB-lite"/>
    </source>
</evidence>
<dbReference type="SUPFAM" id="SSF47413">
    <property type="entry name" value="lambda repressor-like DNA-binding domains"/>
    <property type="match status" value="1"/>
</dbReference>
<dbReference type="Gene3D" id="1.10.260.40">
    <property type="entry name" value="lambda repressor-like DNA-binding domains"/>
    <property type="match status" value="1"/>
</dbReference>
<feature type="compositionally biased region" description="Pro residues" evidence="1">
    <location>
        <begin position="86"/>
        <end position="95"/>
    </location>
</feature>
<organism evidence="3 4">
    <name type="scientific">Allocatelliglobosispora scoriae</name>
    <dbReference type="NCBI Taxonomy" id="643052"/>
    <lineage>
        <taxon>Bacteria</taxon>
        <taxon>Bacillati</taxon>
        <taxon>Actinomycetota</taxon>
        <taxon>Actinomycetes</taxon>
        <taxon>Micromonosporales</taxon>
        <taxon>Micromonosporaceae</taxon>
        <taxon>Allocatelliglobosispora</taxon>
    </lineage>
</organism>
<name>A0A841C3V1_9ACTN</name>
<dbReference type="PANTHER" id="PTHR47691">
    <property type="entry name" value="REGULATOR-RELATED"/>
    <property type="match status" value="1"/>
</dbReference>
<dbReference type="InterPro" id="IPR010982">
    <property type="entry name" value="Lambda_DNA-bd_dom_sf"/>
</dbReference>
<dbReference type="Pfam" id="PF13424">
    <property type="entry name" value="TPR_12"/>
    <property type="match status" value="1"/>
</dbReference>
<accession>A0A841C3V1</accession>
<dbReference type="Pfam" id="PF13560">
    <property type="entry name" value="HTH_31"/>
    <property type="match status" value="1"/>
</dbReference>
<comment type="caution">
    <text evidence="3">The sequence shown here is derived from an EMBL/GenBank/DDBJ whole genome shotgun (WGS) entry which is preliminary data.</text>
</comment>
<dbReference type="PRINTS" id="PR00364">
    <property type="entry name" value="DISEASERSIST"/>
</dbReference>
<evidence type="ECO:0000259" key="2">
    <source>
        <dbReference type="PROSITE" id="PS50943"/>
    </source>
</evidence>
<dbReference type="SUPFAM" id="SSF48452">
    <property type="entry name" value="TPR-like"/>
    <property type="match status" value="1"/>
</dbReference>
<dbReference type="Proteomes" id="UP000587527">
    <property type="component" value="Unassembled WGS sequence"/>
</dbReference>
<dbReference type="EMBL" id="JACHMN010000003">
    <property type="protein sequence ID" value="MBB5874565.1"/>
    <property type="molecule type" value="Genomic_DNA"/>
</dbReference>
<dbReference type="SMART" id="SM00028">
    <property type="entry name" value="TPR"/>
    <property type="match status" value="4"/>
</dbReference>
<dbReference type="InterPro" id="IPR001387">
    <property type="entry name" value="Cro/C1-type_HTH"/>
</dbReference>
<dbReference type="Gene3D" id="3.40.50.300">
    <property type="entry name" value="P-loop containing nucleotide triphosphate hydrolases"/>
    <property type="match status" value="1"/>
</dbReference>
<evidence type="ECO:0000313" key="3">
    <source>
        <dbReference type="EMBL" id="MBB5874565.1"/>
    </source>
</evidence>
<dbReference type="RefSeq" id="WP_184846789.1">
    <property type="nucleotide sequence ID" value="NZ_JACHMN010000003.1"/>
</dbReference>
<dbReference type="Gene3D" id="1.25.40.10">
    <property type="entry name" value="Tetratricopeptide repeat domain"/>
    <property type="match status" value="1"/>
</dbReference>
<feature type="region of interest" description="Disordered" evidence="1">
    <location>
        <begin position="62"/>
        <end position="97"/>
    </location>
</feature>
<protein>
    <submittedName>
        <fullName evidence="3">Tetratricopeptide (TPR) repeat protein/transcriptional regulator with XRE-family HTH domain</fullName>
    </submittedName>
</protein>
<dbReference type="InterPro" id="IPR019734">
    <property type="entry name" value="TPR_rpt"/>
</dbReference>
<dbReference type="PROSITE" id="PS50943">
    <property type="entry name" value="HTH_CROC1"/>
    <property type="match status" value="1"/>
</dbReference>
<dbReference type="AlphaFoldDB" id="A0A841C3V1"/>
<dbReference type="GO" id="GO:0003677">
    <property type="term" value="F:DNA binding"/>
    <property type="evidence" value="ECO:0007669"/>
    <property type="project" value="InterPro"/>
</dbReference>
<dbReference type="PANTHER" id="PTHR47691:SF3">
    <property type="entry name" value="HTH-TYPE TRANSCRIPTIONAL REGULATOR RV0890C-RELATED"/>
    <property type="match status" value="1"/>
</dbReference>
<dbReference type="SMART" id="SM00530">
    <property type="entry name" value="HTH_XRE"/>
    <property type="match status" value="1"/>
</dbReference>